<dbReference type="PATRIC" id="fig|404937.3.peg.2759"/>
<dbReference type="CDD" id="cd17748">
    <property type="entry name" value="BRCT_DNA_ligase_like"/>
    <property type="match status" value="1"/>
</dbReference>
<dbReference type="Gene3D" id="3.40.50.10190">
    <property type="entry name" value="BRCT domain"/>
    <property type="match status" value="1"/>
</dbReference>
<dbReference type="InterPro" id="IPR001357">
    <property type="entry name" value="BRCT_dom"/>
</dbReference>
<dbReference type="EMBL" id="JXTH01000068">
    <property type="protein sequence ID" value="KIQ93388.1"/>
    <property type="molecule type" value="Genomic_DNA"/>
</dbReference>
<dbReference type="Proteomes" id="UP000032102">
    <property type="component" value="Unassembled WGS sequence"/>
</dbReference>
<sequence length="304" mass="34794">MSKFKEIEDYRVFTSKAELHKSINALIGIIQGIRFDNIANEHEIAELIHWCNLHRRFEKRAPFNEIIPLIDQALLDNKLEQEEIEDILWLCNNIVNDSGFNRYYDLITSSIQQLQGILHGILADNVLNEAEIEQLCSWIDDHDFLKGTYPFDEIHSLLVSVKQDGIISDDEKNLLKAFFANFVDTRASYNVHEFEVKALQSQYSISGICAVCPEITFENKVFSFTGASTRATRNEIAKIIQNMGGIFNNNVTKDTNYLIVGGDGNPCWAFACYGRKVEKAIELRKKGTPIIIVHENDFWDEVVI</sequence>
<comment type="caution">
    <text evidence="2">The sequence shown here is derived from an EMBL/GenBank/DDBJ whole genome shotgun (WGS) entry which is preliminary data.</text>
</comment>
<dbReference type="InterPro" id="IPR036420">
    <property type="entry name" value="BRCT_dom_sf"/>
</dbReference>
<proteinExistence type="predicted"/>
<accession>A0A0D0Q5Y0</accession>
<dbReference type="RefSeq" id="WP_043968076.1">
    <property type="nucleotide sequence ID" value="NZ_JXTH01000068.1"/>
</dbReference>
<evidence type="ECO:0000313" key="2">
    <source>
        <dbReference type="EMBL" id="KIQ93388.1"/>
    </source>
</evidence>
<dbReference type="PROSITE" id="PS50172">
    <property type="entry name" value="BRCT"/>
    <property type="match status" value="1"/>
</dbReference>
<organism evidence="2 3">
    <name type="scientific">Anoxybacillus thermarum</name>
    <dbReference type="NCBI Taxonomy" id="404937"/>
    <lineage>
        <taxon>Bacteria</taxon>
        <taxon>Bacillati</taxon>
        <taxon>Bacillota</taxon>
        <taxon>Bacilli</taxon>
        <taxon>Bacillales</taxon>
        <taxon>Anoxybacillaceae</taxon>
        <taxon>Anoxybacillus</taxon>
    </lineage>
</organism>
<evidence type="ECO:0000313" key="3">
    <source>
        <dbReference type="Proteomes" id="UP000032102"/>
    </source>
</evidence>
<dbReference type="Pfam" id="PF00533">
    <property type="entry name" value="BRCT"/>
    <property type="match status" value="1"/>
</dbReference>
<keyword evidence="3" id="KW-1185">Reference proteome</keyword>
<dbReference type="SUPFAM" id="SSF52113">
    <property type="entry name" value="BRCT domain"/>
    <property type="match status" value="1"/>
</dbReference>
<evidence type="ECO:0000259" key="1">
    <source>
        <dbReference type="PROSITE" id="PS50172"/>
    </source>
</evidence>
<gene>
    <name evidence="2" type="ORF">LH47_02547</name>
</gene>
<dbReference type="AlphaFoldDB" id="A0A0D0Q5Y0"/>
<feature type="domain" description="BRCT" evidence="1">
    <location>
        <begin position="217"/>
        <end position="304"/>
    </location>
</feature>
<name>A0A0D0Q5Y0_9BACL</name>
<protein>
    <submittedName>
        <fullName evidence="2">DNA polymerase III subunit epsilon</fullName>
    </submittedName>
</protein>
<reference evidence="2 3" key="1">
    <citation type="submission" date="2015-01" db="EMBL/GenBank/DDBJ databases">
        <title>Draft genome of Anoxybacillus thermarum strain AF/04.</title>
        <authorList>
            <person name="Poli A."/>
            <person name="Nicolaus B."/>
            <person name="Chan K.-G."/>
            <person name="Kahar U.M."/>
            <person name="Yaakob A.S."/>
            <person name="Chan C.S."/>
            <person name="Goh K.M."/>
        </authorList>
    </citation>
    <scope>NUCLEOTIDE SEQUENCE [LARGE SCALE GENOMIC DNA]</scope>
    <source>
        <strain evidence="2 3">AF/04</strain>
    </source>
</reference>